<protein>
    <submittedName>
        <fullName evidence="4">Uncharacterized protein DUF4333</fullName>
    </submittedName>
</protein>
<sequence>MSQQAPPPPAGYPYPPMPQGPAGLPYGGPPPVPGYGGYPPPPPVRKSKAPKIIGIVVGAFVAVVVGLFVLVMAFGNPVVTADQVEQQIAQQYGVAPSQVSCPSSLEGEVGATITCTGTDAGQTSTLLVQVTGVEGDTVNFSITPQ</sequence>
<gene>
    <name evidence="4" type="ORF">EV188_102914</name>
</gene>
<reference evidence="4 5" key="1">
    <citation type="submission" date="2019-03" db="EMBL/GenBank/DDBJ databases">
        <title>Genomic Encyclopedia of Type Strains, Phase IV (KMG-IV): sequencing the most valuable type-strain genomes for metagenomic binning, comparative biology and taxonomic classification.</title>
        <authorList>
            <person name="Goeker M."/>
        </authorList>
    </citation>
    <scope>NUCLEOTIDE SEQUENCE [LARGE SCALE GENOMIC DNA]</scope>
    <source>
        <strain evidence="4 5">DSM 45775</strain>
    </source>
</reference>
<dbReference type="EMBL" id="SNYO01000002">
    <property type="protein sequence ID" value="TDQ63257.1"/>
    <property type="molecule type" value="Genomic_DNA"/>
</dbReference>
<evidence type="ECO:0000313" key="4">
    <source>
        <dbReference type="EMBL" id="TDQ63257.1"/>
    </source>
</evidence>
<evidence type="ECO:0000313" key="5">
    <source>
        <dbReference type="Proteomes" id="UP000295705"/>
    </source>
</evidence>
<dbReference type="OrthoDB" id="3568721at2"/>
<feature type="transmembrane region" description="Helical" evidence="2">
    <location>
        <begin position="52"/>
        <end position="74"/>
    </location>
</feature>
<feature type="domain" description="DUF4333" evidence="3">
    <location>
        <begin position="64"/>
        <end position="135"/>
    </location>
</feature>
<evidence type="ECO:0000256" key="1">
    <source>
        <dbReference type="SAM" id="MobiDB-lite"/>
    </source>
</evidence>
<evidence type="ECO:0000256" key="2">
    <source>
        <dbReference type="SAM" id="Phobius"/>
    </source>
</evidence>
<dbReference type="Proteomes" id="UP000295705">
    <property type="component" value="Unassembled WGS sequence"/>
</dbReference>
<keyword evidence="2" id="KW-0812">Transmembrane</keyword>
<keyword evidence="5" id="KW-1185">Reference proteome</keyword>
<organism evidence="4 5">
    <name type="scientific">Actinomycetospora succinea</name>
    <dbReference type="NCBI Taxonomy" id="663603"/>
    <lineage>
        <taxon>Bacteria</taxon>
        <taxon>Bacillati</taxon>
        <taxon>Actinomycetota</taxon>
        <taxon>Actinomycetes</taxon>
        <taxon>Pseudonocardiales</taxon>
        <taxon>Pseudonocardiaceae</taxon>
        <taxon>Actinomycetospora</taxon>
    </lineage>
</organism>
<name>A0A4R6VJ09_9PSEU</name>
<feature type="region of interest" description="Disordered" evidence="1">
    <location>
        <begin position="1"/>
        <end position="43"/>
    </location>
</feature>
<keyword evidence="2" id="KW-1133">Transmembrane helix</keyword>
<dbReference type="AlphaFoldDB" id="A0A4R6VJ09"/>
<dbReference type="Pfam" id="PF14230">
    <property type="entry name" value="DUF4333"/>
    <property type="match status" value="1"/>
</dbReference>
<keyword evidence="2" id="KW-0472">Membrane</keyword>
<feature type="compositionally biased region" description="Pro residues" evidence="1">
    <location>
        <begin position="27"/>
        <end position="43"/>
    </location>
</feature>
<evidence type="ECO:0000259" key="3">
    <source>
        <dbReference type="Pfam" id="PF14230"/>
    </source>
</evidence>
<accession>A0A4R6VJ09</accession>
<comment type="caution">
    <text evidence="4">The sequence shown here is derived from an EMBL/GenBank/DDBJ whole genome shotgun (WGS) entry which is preliminary data.</text>
</comment>
<feature type="compositionally biased region" description="Pro residues" evidence="1">
    <location>
        <begin position="1"/>
        <end position="19"/>
    </location>
</feature>
<dbReference type="InterPro" id="IPR025637">
    <property type="entry name" value="DUF4333"/>
</dbReference>
<proteinExistence type="predicted"/>